<dbReference type="EMBL" id="JBHSWX010000012">
    <property type="protein sequence ID" value="MFC6785665.1"/>
    <property type="molecule type" value="Genomic_DNA"/>
</dbReference>
<dbReference type="AlphaFoldDB" id="A0ABD5T8R7"/>
<dbReference type="Gene3D" id="3.40.630.30">
    <property type="match status" value="1"/>
</dbReference>
<sequence>MEFRLLGWPSDGVVLRLDHREYAYAGKFAMSSTGKAVALGGTEGAERNGSDGSDENDENDGDAAEFRIPDDPKREYVAPAGAVAFNEDRTDPDALWIRYVTVRRERRGSGVGPPLCSFVVDRAAERGYERVRIAVNNAYSYEALSKAGFAWTGRETGIAEVVLDRPATGPARRDPDAYREGLATIAARDDVDEEERAFAEGKRERGPPEIGGDSG</sequence>
<dbReference type="EC" id="2.3.-.-" evidence="3"/>
<dbReference type="InterPro" id="IPR000182">
    <property type="entry name" value="GNAT_dom"/>
</dbReference>
<dbReference type="CDD" id="cd04301">
    <property type="entry name" value="NAT_SF"/>
    <property type="match status" value="1"/>
</dbReference>
<evidence type="ECO:0000313" key="3">
    <source>
        <dbReference type="EMBL" id="MFC6785665.1"/>
    </source>
</evidence>
<evidence type="ECO:0000313" key="4">
    <source>
        <dbReference type="Proteomes" id="UP001596443"/>
    </source>
</evidence>
<comment type="caution">
    <text evidence="3">The sequence shown here is derived from an EMBL/GenBank/DDBJ whole genome shotgun (WGS) entry which is preliminary data.</text>
</comment>
<dbReference type="GO" id="GO:0016746">
    <property type="term" value="F:acyltransferase activity"/>
    <property type="evidence" value="ECO:0007669"/>
    <property type="project" value="UniProtKB-KW"/>
</dbReference>
<keyword evidence="3" id="KW-0012">Acyltransferase</keyword>
<feature type="compositionally biased region" description="Acidic residues" evidence="1">
    <location>
        <begin position="52"/>
        <end position="63"/>
    </location>
</feature>
<dbReference type="InterPro" id="IPR016181">
    <property type="entry name" value="Acyl_CoA_acyltransferase"/>
</dbReference>
<dbReference type="SUPFAM" id="SSF55729">
    <property type="entry name" value="Acyl-CoA N-acyltransferases (Nat)"/>
    <property type="match status" value="1"/>
</dbReference>
<evidence type="ECO:0000256" key="1">
    <source>
        <dbReference type="SAM" id="MobiDB-lite"/>
    </source>
</evidence>
<dbReference type="Pfam" id="PF00583">
    <property type="entry name" value="Acetyltransf_1"/>
    <property type="match status" value="1"/>
</dbReference>
<proteinExistence type="predicted"/>
<dbReference type="GeneID" id="81208714"/>
<name>A0ABD5T8R7_9EURY</name>
<feature type="compositionally biased region" description="Basic and acidic residues" evidence="1">
    <location>
        <begin position="196"/>
        <end position="207"/>
    </location>
</feature>
<gene>
    <name evidence="3" type="ORF">ACFQFD_06665</name>
</gene>
<keyword evidence="3" id="KW-0808">Transferase</keyword>
<dbReference type="RefSeq" id="WP_284062504.1">
    <property type="nucleotide sequence ID" value="NZ_CP126158.1"/>
</dbReference>
<evidence type="ECO:0000259" key="2">
    <source>
        <dbReference type="Pfam" id="PF00583"/>
    </source>
</evidence>
<accession>A0ABD5T8R7</accession>
<keyword evidence="4" id="KW-1185">Reference proteome</keyword>
<feature type="region of interest" description="Disordered" evidence="1">
    <location>
        <begin position="190"/>
        <end position="215"/>
    </location>
</feature>
<organism evidence="3 4">
    <name type="scientific">Halobaculum halobium</name>
    <dbReference type="NCBI Taxonomy" id="3032281"/>
    <lineage>
        <taxon>Archaea</taxon>
        <taxon>Methanobacteriati</taxon>
        <taxon>Methanobacteriota</taxon>
        <taxon>Stenosarchaea group</taxon>
        <taxon>Halobacteria</taxon>
        <taxon>Halobacteriales</taxon>
        <taxon>Haloferacaceae</taxon>
        <taxon>Halobaculum</taxon>
    </lineage>
</organism>
<dbReference type="Proteomes" id="UP001596443">
    <property type="component" value="Unassembled WGS sequence"/>
</dbReference>
<feature type="region of interest" description="Disordered" evidence="1">
    <location>
        <begin position="40"/>
        <end position="67"/>
    </location>
</feature>
<protein>
    <submittedName>
        <fullName evidence="3">GNAT family N-acetyltransferase</fullName>
        <ecNumber evidence="3">2.3.-.-</ecNumber>
    </submittedName>
</protein>
<feature type="domain" description="N-acetyltransferase" evidence="2">
    <location>
        <begin position="79"/>
        <end position="149"/>
    </location>
</feature>
<reference evidence="3 4" key="1">
    <citation type="journal article" date="2019" name="Int. J. Syst. Evol. Microbiol.">
        <title>The Global Catalogue of Microorganisms (GCM) 10K type strain sequencing project: providing services to taxonomists for standard genome sequencing and annotation.</title>
        <authorList>
            <consortium name="The Broad Institute Genomics Platform"/>
            <consortium name="The Broad Institute Genome Sequencing Center for Infectious Disease"/>
            <person name="Wu L."/>
            <person name="Ma J."/>
        </authorList>
    </citation>
    <scope>NUCLEOTIDE SEQUENCE [LARGE SCALE GENOMIC DNA]</scope>
    <source>
        <strain evidence="3 4">SYNS20</strain>
    </source>
</reference>